<name>A0A928ZWW6_LEPEC</name>
<feature type="compositionally biased region" description="Polar residues" evidence="1">
    <location>
        <begin position="26"/>
        <end position="38"/>
    </location>
</feature>
<feature type="compositionally biased region" description="Polar residues" evidence="1">
    <location>
        <begin position="662"/>
        <end position="671"/>
    </location>
</feature>
<reference evidence="2" key="1">
    <citation type="submission" date="2020-10" db="EMBL/GenBank/DDBJ databases">
        <authorList>
            <person name="Castelo-Branco R."/>
            <person name="Eusebio N."/>
            <person name="Adriana R."/>
            <person name="Vieira A."/>
            <person name="Brugerolle De Fraissinette N."/>
            <person name="Rezende De Castro R."/>
            <person name="Schneider M.P."/>
            <person name="Vasconcelos V."/>
            <person name="Leao P.N."/>
        </authorList>
    </citation>
    <scope>NUCLEOTIDE SEQUENCE</scope>
    <source>
        <strain evidence="2">LEGE 11479</strain>
    </source>
</reference>
<dbReference type="EMBL" id="JADEXP010000213">
    <property type="protein sequence ID" value="MBE9068913.1"/>
    <property type="molecule type" value="Genomic_DNA"/>
</dbReference>
<feature type="non-terminal residue" evidence="2">
    <location>
        <position position="1"/>
    </location>
</feature>
<dbReference type="Gene3D" id="2.60.120.200">
    <property type="match status" value="1"/>
</dbReference>
<evidence type="ECO:0000256" key="1">
    <source>
        <dbReference type="SAM" id="MobiDB-lite"/>
    </source>
</evidence>
<proteinExistence type="predicted"/>
<dbReference type="Proteomes" id="UP000615026">
    <property type="component" value="Unassembled WGS sequence"/>
</dbReference>
<sequence length="1192" mass="131343">PNTPAQLSRSTALRYAFNPVRPNSPPAASNQRQPQSALATDHPLVWRQDSLFATPEQPRDINNGLQALYTFEEGSGNQVNDVSGVSDTPLNLRILNDTNSPDITEWIPGGGLRIKARTLIRSIQPARRLTTACQRTNEITIAVWVKPASAPNSTQPLSQNGPARLVSLSKNSTERNITLGQDFSLPPETDDDPVAPNNNFYLTRLRTTNTTNNGLLRDEPRGSRTPVELEPVTASLVPIIFTRAANGTIRLYTTDADGNLIETENTVGGTFRNWDDDFHLMLANEQKKEDGNIQIDDRRAWLGDYHLVAIYNRAFSPTEVRHHIRQGLPQVRRLNRPYPEGWYLSGLQLSPLLNNKSSLERHTAATLIPASGRHSHPNEMPLSLTVSPYLGLEFRPVSAASSNPSLVSTELLCLDRTAGTLLPVASRLEEIPSPADDDTLTDIELQQQQENLRERNLFWARETHQRLAPESAIALLRFREINTNRTPQSPTDATVTISYAFAVVTDLQPPKSLCQPVFRLRATPQQIRFREGQFGGPQLPASLSAFEIAPPQVTGVQPLYLRERPPTLSSDTSTAAWPWGLSALRLSVQYTQEQQGTLGPIDGPTQTRWWQAPHYPVQFRSSAQSEHPTAGLPANFRAAAIRSLLPVLPNPPLPALPPVEHSGSNDGADSQQRLQQWQPVLPGTFHYLLTGNRPGVPFAIRHQLFTQTTHNPSPLVSGSIPVQHRMPRPVPLPENTAADSALQTWASYFHIKQSSLAADTPVDTAFFAECGTNPAQGLKMILQTPLNGAVTSSWNGDLLFTLVASPALSDEQTITLDSAQNVVFTSENSAGDTTSTTWEIQLTITDEGTTFTYQPDPSNPARFVLPPQTPQQSPTLSDVLSSQALGASILVTASVKPVRPGDNDNFRQTLMFPLRITDETTLPLPLRPQFMVFEDPEYNRLLISNAAHATRNVPVGEGTSQQIRSVTLSLDRREYNPDSVVFLRYDWDAAPPTETPVPTTATLSLERISSTGAVTELTLPNTSDQATDSLTIESNRLEKYSLAVIQTLNKLQLITGDRLQFKLAVSTAKDDVEIVLPVDIISAPVIPVTQAAYGLLRHHQGDSPHVECVRFAWSPEPTRIELICPKDLQTEVVRRRAVFHWVDSIRPGELTQPSSDTVNSSVSYEIQKITQTGSTSEPKISFGEKSHHGSVD</sequence>
<dbReference type="AlphaFoldDB" id="A0A928ZWW6"/>
<evidence type="ECO:0000313" key="3">
    <source>
        <dbReference type="Proteomes" id="UP000615026"/>
    </source>
</evidence>
<accession>A0A928ZWW6</accession>
<feature type="region of interest" description="Disordered" evidence="1">
    <location>
        <begin position="1169"/>
        <end position="1192"/>
    </location>
</feature>
<dbReference type="RefSeq" id="WP_228016283.1">
    <property type="nucleotide sequence ID" value="NZ_JADEXP010000213.1"/>
</dbReference>
<protein>
    <submittedName>
        <fullName evidence="2">Uncharacterized protein</fullName>
    </submittedName>
</protein>
<organism evidence="2 3">
    <name type="scientific">Leptolyngbya cf. ectocarpi LEGE 11479</name>
    <dbReference type="NCBI Taxonomy" id="1828722"/>
    <lineage>
        <taxon>Bacteria</taxon>
        <taxon>Bacillati</taxon>
        <taxon>Cyanobacteriota</taxon>
        <taxon>Cyanophyceae</taxon>
        <taxon>Leptolyngbyales</taxon>
        <taxon>Leptolyngbyaceae</taxon>
        <taxon>Leptolyngbya group</taxon>
        <taxon>Leptolyngbya</taxon>
    </lineage>
</organism>
<keyword evidence="3" id="KW-1185">Reference proteome</keyword>
<gene>
    <name evidence="2" type="ORF">IQ260_19910</name>
</gene>
<feature type="region of interest" description="Disordered" evidence="1">
    <location>
        <begin position="652"/>
        <end position="671"/>
    </location>
</feature>
<feature type="compositionally biased region" description="Basic and acidic residues" evidence="1">
    <location>
        <begin position="1182"/>
        <end position="1192"/>
    </location>
</feature>
<dbReference type="InterPro" id="IPR013320">
    <property type="entry name" value="ConA-like_dom_sf"/>
</dbReference>
<feature type="compositionally biased region" description="Polar residues" evidence="1">
    <location>
        <begin position="1169"/>
        <end position="1178"/>
    </location>
</feature>
<feature type="region of interest" description="Disordered" evidence="1">
    <location>
        <begin position="19"/>
        <end position="41"/>
    </location>
</feature>
<comment type="caution">
    <text evidence="2">The sequence shown here is derived from an EMBL/GenBank/DDBJ whole genome shotgun (WGS) entry which is preliminary data.</text>
</comment>
<dbReference type="SUPFAM" id="SSF49899">
    <property type="entry name" value="Concanavalin A-like lectins/glucanases"/>
    <property type="match status" value="1"/>
</dbReference>
<evidence type="ECO:0000313" key="2">
    <source>
        <dbReference type="EMBL" id="MBE9068913.1"/>
    </source>
</evidence>